<dbReference type="InterPro" id="IPR020084">
    <property type="entry name" value="NUDIX_hydrolase_CS"/>
</dbReference>
<dbReference type="InterPro" id="IPR015797">
    <property type="entry name" value="NUDIX_hydrolase-like_dom_sf"/>
</dbReference>
<evidence type="ECO:0000256" key="9">
    <source>
        <dbReference type="ARBA" id="ARBA00023204"/>
    </source>
</evidence>
<dbReference type="GO" id="GO:0044716">
    <property type="term" value="F:8-oxo-GDP phosphatase activity"/>
    <property type="evidence" value="ECO:0007669"/>
    <property type="project" value="TreeGrafter"/>
</dbReference>
<dbReference type="Pfam" id="PF00293">
    <property type="entry name" value="NUDIX"/>
    <property type="match status" value="1"/>
</dbReference>
<dbReference type="SUPFAM" id="SSF55811">
    <property type="entry name" value="Nudix"/>
    <property type="match status" value="1"/>
</dbReference>
<dbReference type="PROSITE" id="PS00893">
    <property type="entry name" value="NUDIX_BOX"/>
    <property type="match status" value="1"/>
</dbReference>
<dbReference type="OrthoDB" id="9804442at2"/>
<dbReference type="PROSITE" id="PS51462">
    <property type="entry name" value="NUDIX"/>
    <property type="match status" value="1"/>
</dbReference>
<evidence type="ECO:0000256" key="8">
    <source>
        <dbReference type="ARBA" id="ARBA00022842"/>
    </source>
</evidence>
<evidence type="ECO:0000256" key="10">
    <source>
        <dbReference type="ARBA" id="ARBA00035861"/>
    </source>
</evidence>
<proteinExistence type="inferred from homology"/>
<dbReference type="Gene3D" id="3.90.79.10">
    <property type="entry name" value="Nucleoside Triphosphate Pyrophosphohydrolase"/>
    <property type="match status" value="1"/>
</dbReference>
<dbReference type="Proteomes" id="UP000307087">
    <property type="component" value="Unassembled WGS sequence"/>
</dbReference>
<evidence type="ECO:0000256" key="5">
    <source>
        <dbReference type="ARBA" id="ARBA00022723"/>
    </source>
</evidence>
<dbReference type="InterPro" id="IPR047127">
    <property type="entry name" value="MutT-like"/>
</dbReference>
<evidence type="ECO:0000259" key="13">
    <source>
        <dbReference type="PROSITE" id="PS51462"/>
    </source>
</evidence>
<sequence length="137" mass="14533">MRETGPVEIPVVGAVVVRDGLVLCAQRGPDGSLPGKWEFPGGKVEPGESPRGALVREIDEELGCTVEVDEEIATSPYDDGRVVVVLTTFWCRLVGGVPRLTEHAELRWVAPGDLACLDWAPADVPAVEVVAAAFNSA</sequence>
<protein>
    <recommendedName>
        <fullName evidence="11">8-oxo-dGTP diphosphatase</fullName>
        <ecNumber evidence="11">3.6.1.55</ecNumber>
    </recommendedName>
</protein>
<dbReference type="AlphaFoldDB" id="A0A4S8NHM6"/>
<keyword evidence="9" id="KW-0234">DNA repair</keyword>
<dbReference type="EMBL" id="STGW01000004">
    <property type="protein sequence ID" value="THV14639.1"/>
    <property type="molecule type" value="Genomic_DNA"/>
</dbReference>
<comment type="similarity">
    <text evidence="2 12">Belongs to the Nudix hydrolase family.</text>
</comment>
<organism evidence="14 15">
    <name type="scientific">Nocardioides caeni</name>
    <dbReference type="NCBI Taxonomy" id="574700"/>
    <lineage>
        <taxon>Bacteria</taxon>
        <taxon>Bacillati</taxon>
        <taxon>Actinomycetota</taxon>
        <taxon>Actinomycetes</taxon>
        <taxon>Propionibacteriales</taxon>
        <taxon>Nocardioidaceae</taxon>
        <taxon>Nocardioides</taxon>
    </lineage>
</organism>
<comment type="catalytic activity">
    <reaction evidence="10">
        <text>8-oxo-dGTP + H2O = 8-oxo-dGMP + diphosphate + H(+)</text>
        <dbReference type="Rhea" id="RHEA:31575"/>
        <dbReference type="ChEBI" id="CHEBI:15377"/>
        <dbReference type="ChEBI" id="CHEBI:15378"/>
        <dbReference type="ChEBI" id="CHEBI:33019"/>
        <dbReference type="ChEBI" id="CHEBI:63224"/>
        <dbReference type="ChEBI" id="CHEBI:77896"/>
        <dbReference type="EC" id="3.6.1.55"/>
    </reaction>
</comment>
<keyword evidence="15" id="KW-1185">Reference proteome</keyword>
<evidence type="ECO:0000313" key="15">
    <source>
        <dbReference type="Proteomes" id="UP000307087"/>
    </source>
</evidence>
<dbReference type="GO" id="GO:0006281">
    <property type="term" value="P:DNA repair"/>
    <property type="evidence" value="ECO:0007669"/>
    <property type="project" value="UniProtKB-KW"/>
</dbReference>
<keyword evidence="7 12" id="KW-0378">Hydrolase</keyword>
<evidence type="ECO:0000313" key="14">
    <source>
        <dbReference type="EMBL" id="THV14639.1"/>
    </source>
</evidence>
<dbReference type="CDD" id="cd03425">
    <property type="entry name" value="NUDIX_MutT_NudA_like"/>
    <property type="match status" value="1"/>
</dbReference>
<keyword evidence="8" id="KW-0460">Magnesium</keyword>
<keyword evidence="6" id="KW-0227">DNA damage</keyword>
<dbReference type="PRINTS" id="PR00502">
    <property type="entry name" value="NUDIXFAMILY"/>
</dbReference>
<comment type="cofactor">
    <cofactor evidence="1">
        <name>Mg(2+)</name>
        <dbReference type="ChEBI" id="CHEBI:18420"/>
    </cofactor>
</comment>
<comment type="caution">
    <text evidence="14">The sequence shown here is derived from an EMBL/GenBank/DDBJ whole genome shotgun (WGS) entry which is preliminary data.</text>
</comment>
<keyword evidence="4" id="KW-0235">DNA replication</keyword>
<dbReference type="PANTHER" id="PTHR47707:SF1">
    <property type="entry name" value="NUDIX HYDROLASE FAMILY PROTEIN"/>
    <property type="match status" value="1"/>
</dbReference>
<dbReference type="GO" id="GO:0046872">
    <property type="term" value="F:metal ion binding"/>
    <property type="evidence" value="ECO:0007669"/>
    <property type="project" value="UniProtKB-KW"/>
</dbReference>
<dbReference type="EC" id="3.6.1.55" evidence="11"/>
<reference evidence="14 15" key="1">
    <citation type="journal article" date="2009" name="Int. J. Syst. Evol. Microbiol.">
        <title>Nocardioides caeni sp. nov., isolated from wastewater.</title>
        <authorList>
            <person name="Yoon J.H."/>
            <person name="Kang S.J."/>
            <person name="Park S."/>
            <person name="Kim W."/>
            <person name="Oh T.K."/>
        </authorList>
    </citation>
    <scope>NUCLEOTIDE SEQUENCE [LARGE SCALE GENOMIC DNA]</scope>
    <source>
        <strain evidence="14 15">DSM 23134</strain>
    </source>
</reference>
<dbReference type="PANTHER" id="PTHR47707">
    <property type="entry name" value="8-OXO-DGTP DIPHOSPHATASE"/>
    <property type="match status" value="1"/>
</dbReference>
<dbReference type="GO" id="GO:0035539">
    <property type="term" value="F:8-oxo-7,8-dihydrodeoxyguanosine triphosphate pyrophosphatase activity"/>
    <property type="evidence" value="ECO:0007669"/>
    <property type="project" value="UniProtKB-EC"/>
</dbReference>
<evidence type="ECO:0000256" key="3">
    <source>
        <dbReference type="ARBA" id="ARBA00022457"/>
    </source>
</evidence>
<evidence type="ECO:0000256" key="7">
    <source>
        <dbReference type="ARBA" id="ARBA00022801"/>
    </source>
</evidence>
<evidence type="ECO:0000256" key="6">
    <source>
        <dbReference type="ARBA" id="ARBA00022763"/>
    </source>
</evidence>
<accession>A0A4S8NHM6</accession>
<dbReference type="GO" id="GO:0044715">
    <property type="term" value="F:8-oxo-dGDP phosphatase activity"/>
    <property type="evidence" value="ECO:0007669"/>
    <property type="project" value="TreeGrafter"/>
</dbReference>
<keyword evidence="5" id="KW-0479">Metal-binding</keyword>
<evidence type="ECO:0000256" key="4">
    <source>
        <dbReference type="ARBA" id="ARBA00022705"/>
    </source>
</evidence>
<evidence type="ECO:0000256" key="2">
    <source>
        <dbReference type="ARBA" id="ARBA00005582"/>
    </source>
</evidence>
<keyword evidence="3" id="KW-0515">Mutator protein</keyword>
<dbReference type="InterPro" id="IPR020476">
    <property type="entry name" value="Nudix_hydrolase"/>
</dbReference>
<dbReference type="GO" id="GO:0008413">
    <property type="term" value="F:8-oxo-7,8-dihydroguanosine triphosphate pyrophosphatase activity"/>
    <property type="evidence" value="ECO:0007669"/>
    <property type="project" value="TreeGrafter"/>
</dbReference>
<feature type="domain" description="Nudix hydrolase" evidence="13">
    <location>
        <begin position="7"/>
        <end position="131"/>
    </location>
</feature>
<name>A0A4S8NHM6_9ACTN</name>
<dbReference type="InterPro" id="IPR000086">
    <property type="entry name" value="NUDIX_hydrolase_dom"/>
</dbReference>
<gene>
    <name evidence="14" type="ORF">E9934_08225</name>
</gene>
<evidence type="ECO:0000256" key="1">
    <source>
        <dbReference type="ARBA" id="ARBA00001946"/>
    </source>
</evidence>
<evidence type="ECO:0000256" key="12">
    <source>
        <dbReference type="RuleBase" id="RU003476"/>
    </source>
</evidence>
<dbReference type="GO" id="GO:0006260">
    <property type="term" value="P:DNA replication"/>
    <property type="evidence" value="ECO:0007669"/>
    <property type="project" value="UniProtKB-KW"/>
</dbReference>
<evidence type="ECO:0000256" key="11">
    <source>
        <dbReference type="ARBA" id="ARBA00038905"/>
    </source>
</evidence>